<reference evidence="1" key="2">
    <citation type="journal article" date="2019" name="Genome Biol. Evol.">
        <title>Day and night: Metabolic profiles and evolutionary relationships of six axenic non-marine cyanobacteria.</title>
        <authorList>
            <person name="Will S.E."/>
            <person name="Henke P."/>
            <person name="Boedeker C."/>
            <person name="Huang S."/>
            <person name="Brinkmann H."/>
            <person name="Rohde M."/>
            <person name="Jarek M."/>
            <person name="Friedl T."/>
            <person name="Seufert S."/>
            <person name="Schumacher M."/>
            <person name="Overmann J."/>
            <person name="Neumann-Schaal M."/>
            <person name="Petersen J."/>
        </authorList>
    </citation>
    <scope>NUCLEOTIDE SEQUENCE [LARGE SCALE GENOMIC DNA]</scope>
    <source>
        <strain evidence="1">PCC 7102</strain>
    </source>
</reference>
<dbReference type="OrthoDB" id="571298at2"/>
<gene>
    <name evidence="1" type="ORF">DSM106972_014360</name>
</gene>
<reference evidence="1" key="1">
    <citation type="submission" date="2018-12" db="EMBL/GenBank/DDBJ databases">
        <authorList>
            <person name="Will S."/>
            <person name="Neumann-Schaal M."/>
            <person name="Henke P."/>
        </authorList>
    </citation>
    <scope>NUCLEOTIDE SEQUENCE</scope>
    <source>
        <strain evidence="1">PCC 7102</strain>
    </source>
</reference>
<organism evidence="1 2">
    <name type="scientific">Dulcicalothrix desertica PCC 7102</name>
    <dbReference type="NCBI Taxonomy" id="232991"/>
    <lineage>
        <taxon>Bacteria</taxon>
        <taxon>Bacillati</taxon>
        <taxon>Cyanobacteriota</taxon>
        <taxon>Cyanophyceae</taxon>
        <taxon>Nostocales</taxon>
        <taxon>Calotrichaceae</taxon>
        <taxon>Dulcicalothrix</taxon>
    </lineage>
</organism>
<dbReference type="InterPro" id="IPR045499">
    <property type="entry name" value="DUF6492"/>
</dbReference>
<dbReference type="RefSeq" id="WP_127080091.1">
    <property type="nucleotide sequence ID" value="NZ_RSCL01000003.1"/>
</dbReference>
<evidence type="ECO:0008006" key="3">
    <source>
        <dbReference type="Google" id="ProtNLM"/>
    </source>
</evidence>
<sequence length="287" mass="34036">MQLRDFCIVTPSYAPDYYRCQLLAWSIEAFAPEKTKHYIIVPNCDLRLFRQIKYRNTEIITVESILPSWVQLPFIDSCWFNFKHLVVRGWIIQQIIKLAAAEYITEQVFVFVDSDVAFIRPFDWDFFIRDGRVRLYRIPGELSPQAPIGEKWNYNARRLLNLPGGDIPVTGYISQVMTWRSDNLKLLYKHIEKVSGRRWIEAVCSNWDLSEYVIYGLFVEEVLKASGHYFDSECICHEYWFNRQMSDIELQDFFARTPREYIAVMISAKSGMRVQQYENLVKNFLTI</sequence>
<accession>A0A433VQ80</accession>
<dbReference type="Proteomes" id="UP000271624">
    <property type="component" value="Unassembled WGS sequence"/>
</dbReference>
<proteinExistence type="predicted"/>
<comment type="caution">
    <text evidence="1">The sequence shown here is derived from an EMBL/GenBank/DDBJ whole genome shotgun (WGS) entry which is preliminary data.</text>
</comment>
<keyword evidence="2" id="KW-1185">Reference proteome</keyword>
<dbReference type="AlphaFoldDB" id="A0A433VQ80"/>
<protein>
    <recommendedName>
        <fullName evidence="3">Glycosyl transferase</fullName>
    </recommendedName>
</protein>
<dbReference type="EMBL" id="RSCL01000003">
    <property type="protein sequence ID" value="RUT08268.1"/>
    <property type="molecule type" value="Genomic_DNA"/>
</dbReference>
<dbReference type="Pfam" id="PF20102">
    <property type="entry name" value="DUF6492"/>
    <property type="match status" value="1"/>
</dbReference>
<name>A0A433VQ80_9CYAN</name>
<evidence type="ECO:0000313" key="1">
    <source>
        <dbReference type="EMBL" id="RUT08268.1"/>
    </source>
</evidence>
<evidence type="ECO:0000313" key="2">
    <source>
        <dbReference type="Proteomes" id="UP000271624"/>
    </source>
</evidence>